<protein>
    <submittedName>
        <fullName evidence="1">Uncharacterized protein</fullName>
    </submittedName>
</protein>
<dbReference type="RefSeq" id="WP_073537016.1">
    <property type="nucleotide sequence ID" value="NZ_CP018335.1"/>
</dbReference>
<name>A0A1L5F2R7_CLOKL</name>
<dbReference type="AlphaFoldDB" id="A0A1L5F2R7"/>
<evidence type="ECO:0000313" key="1">
    <source>
        <dbReference type="EMBL" id="APM37296.1"/>
    </source>
</evidence>
<dbReference type="EMBL" id="CP018335">
    <property type="protein sequence ID" value="APM37296.1"/>
    <property type="molecule type" value="Genomic_DNA"/>
</dbReference>
<gene>
    <name evidence="1" type="ORF">BS101_00215</name>
</gene>
<reference evidence="1 2" key="1">
    <citation type="submission" date="2016-12" db="EMBL/GenBank/DDBJ databases">
        <title>Complete genome sequence of Clostridium kluyveri JZZ isolated from the pit mud of a Chinese flavor liquor-making factory.</title>
        <authorList>
            <person name="Wang Y."/>
        </authorList>
    </citation>
    <scope>NUCLEOTIDE SEQUENCE [LARGE SCALE GENOMIC DNA]</scope>
    <source>
        <strain evidence="1 2">JZZ</strain>
    </source>
</reference>
<evidence type="ECO:0000313" key="2">
    <source>
        <dbReference type="Proteomes" id="UP000184604"/>
    </source>
</evidence>
<accession>A0A1L5F2R7</accession>
<sequence>MEKTKVIDISKDMKKVKAILGKLPRDKKVIAESLYNELEFMQRTLETLKNEVDTKGPTAMFKQGKQEFLRENPSLKAYNTTIQRYSLIYKQIIDLLPKDDNKSKDELIDFIKTK</sequence>
<dbReference type="OrthoDB" id="3196710at2"/>
<dbReference type="Proteomes" id="UP000184604">
    <property type="component" value="Chromosome"/>
</dbReference>
<proteinExistence type="predicted"/>
<organism evidence="1 2">
    <name type="scientific">Clostridium kluyveri</name>
    <dbReference type="NCBI Taxonomy" id="1534"/>
    <lineage>
        <taxon>Bacteria</taxon>
        <taxon>Bacillati</taxon>
        <taxon>Bacillota</taxon>
        <taxon>Clostridia</taxon>
        <taxon>Eubacteriales</taxon>
        <taxon>Clostridiaceae</taxon>
        <taxon>Clostridium</taxon>
    </lineage>
</organism>